<gene>
    <name evidence="1" type="ORF">PENARI_c010G01010</name>
</gene>
<dbReference type="Pfam" id="PF20174">
    <property type="entry name" value="DUF6540"/>
    <property type="match status" value="1"/>
</dbReference>
<name>A0A1F5LHQ8_PENAI</name>
<evidence type="ECO:0000313" key="1">
    <source>
        <dbReference type="EMBL" id="OGE52596.1"/>
    </source>
</evidence>
<dbReference type="AlphaFoldDB" id="A0A1F5LHQ8"/>
<dbReference type="Proteomes" id="UP000177622">
    <property type="component" value="Unassembled WGS sequence"/>
</dbReference>
<proteinExistence type="predicted"/>
<dbReference type="EMBL" id="LXJU01000010">
    <property type="protein sequence ID" value="OGE52596.1"/>
    <property type="molecule type" value="Genomic_DNA"/>
</dbReference>
<evidence type="ECO:0000313" key="2">
    <source>
        <dbReference type="Proteomes" id="UP000177622"/>
    </source>
</evidence>
<reference evidence="1 2" key="1">
    <citation type="journal article" date="2016" name="Sci. Rep.">
        <title>Penicillium arizonense, a new, genome sequenced fungal species, reveals a high chemical diversity in secreted metabolites.</title>
        <authorList>
            <person name="Grijseels S."/>
            <person name="Nielsen J.C."/>
            <person name="Randelovic M."/>
            <person name="Nielsen J."/>
            <person name="Nielsen K.F."/>
            <person name="Workman M."/>
            <person name="Frisvad J.C."/>
        </authorList>
    </citation>
    <scope>NUCLEOTIDE SEQUENCE [LARGE SCALE GENOMIC DNA]</scope>
    <source>
        <strain evidence="1 2">CBS 141311</strain>
    </source>
</reference>
<dbReference type="InterPro" id="IPR046670">
    <property type="entry name" value="DUF6540"/>
</dbReference>
<protein>
    <submittedName>
        <fullName evidence="1">Uncharacterized protein</fullName>
    </submittedName>
</protein>
<sequence>MSTPTLTEAKERAAAIRKQQSDLLASLPLYALYIGLWIRSDPPRPNDFHWGFYLHTSTTSGIKYHVSSLTGGWIPEHGPNSVLKSNFFCVLIQIASVPETSLAQLDLIMRLHDGDVNGIPGVTCRVWLMMILEKLVQSGIVRYGTLQALEDECMDFGNEHSASAAVNDQPRPVVKSGVCLWN</sequence>
<keyword evidence="2" id="KW-1185">Reference proteome</keyword>
<accession>A0A1F5LHQ8</accession>
<dbReference type="OrthoDB" id="3016366at2759"/>
<dbReference type="GeneID" id="34576853"/>
<organism evidence="1 2">
    <name type="scientific">Penicillium arizonense</name>
    <dbReference type="NCBI Taxonomy" id="1835702"/>
    <lineage>
        <taxon>Eukaryota</taxon>
        <taxon>Fungi</taxon>
        <taxon>Dikarya</taxon>
        <taxon>Ascomycota</taxon>
        <taxon>Pezizomycotina</taxon>
        <taxon>Eurotiomycetes</taxon>
        <taxon>Eurotiomycetidae</taxon>
        <taxon>Eurotiales</taxon>
        <taxon>Aspergillaceae</taxon>
        <taxon>Penicillium</taxon>
    </lineage>
</organism>
<comment type="caution">
    <text evidence="1">The sequence shown here is derived from an EMBL/GenBank/DDBJ whole genome shotgun (WGS) entry which is preliminary data.</text>
</comment>
<dbReference type="RefSeq" id="XP_022488037.1">
    <property type="nucleotide sequence ID" value="XM_022632119.1"/>
</dbReference>